<dbReference type="RefSeq" id="WP_184388804.1">
    <property type="nucleotide sequence ID" value="NZ_JACHDB010000001.1"/>
</dbReference>
<evidence type="ECO:0000256" key="3">
    <source>
        <dbReference type="ARBA" id="ARBA00022801"/>
    </source>
</evidence>
<dbReference type="PROSITE" id="PS51462">
    <property type="entry name" value="NUDIX"/>
    <property type="match status" value="1"/>
</dbReference>
<comment type="similarity">
    <text evidence="2 4">Belongs to the Nudix hydrolase family.</text>
</comment>
<dbReference type="PANTHER" id="PTHR43046">
    <property type="entry name" value="GDP-MANNOSE MANNOSYL HYDROLASE"/>
    <property type="match status" value="1"/>
</dbReference>
<accession>A0A7W8VC93</accession>
<evidence type="ECO:0000313" key="7">
    <source>
        <dbReference type="Proteomes" id="UP000572635"/>
    </source>
</evidence>
<dbReference type="Gene3D" id="3.90.79.10">
    <property type="entry name" value="Nucleoside Triphosphate Pyrophosphohydrolase"/>
    <property type="match status" value="1"/>
</dbReference>
<dbReference type="EMBL" id="JACHDB010000001">
    <property type="protein sequence ID" value="MBB5430720.1"/>
    <property type="molecule type" value="Genomic_DNA"/>
</dbReference>
<comment type="caution">
    <text evidence="6">The sequence shown here is derived from an EMBL/GenBank/DDBJ whole genome shotgun (WGS) entry which is preliminary data.</text>
</comment>
<dbReference type="PANTHER" id="PTHR43046:SF14">
    <property type="entry name" value="MUTT_NUDIX FAMILY PROTEIN"/>
    <property type="match status" value="1"/>
</dbReference>
<dbReference type="InterPro" id="IPR020476">
    <property type="entry name" value="Nudix_hydrolase"/>
</dbReference>
<evidence type="ECO:0000259" key="5">
    <source>
        <dbReference type="PROSITE" id="PS51462"/>
    </source>
</evidence>
<sequence>MTQRGRLRRVAVHVAGEPPAGARLLFGEDPAEAARRAAGLDAQAVLEPVEVRTELASVPGPGGPVGLHIDRVFYRVRGAPGEVPDAALPAAADLVAEEPARPGPALRRFAAYGLVTDPGGRLLLSLIAPGYPGEGTWHLPGGGVDDGEDPRAALRREVFEETGQHAGVGRLVGVRHHHRSGQMGPESATTEIYAVWAFFHAHVARPTDPRVTEEQGSTADCAWFTPEELPRIPLSATARKGLAALAPPGS</sequence>
<proteinExistence type="inferred from homology"/>
<reference evidence="6 7" key="1">
    <citation type="submission" date="2020-08" db="EMBL/GenBank/DDBJ databases">
        <title>Sequencing the genomes of 1000 actinobacteria strains.</title>
        <authorList>
            <person name="Klenk H.-P."/>
        </authorList>
    </citation>
    <scope>NUCLEOTIDE SEQUENCE [LARGE SCALE GENOMIC DNA]</scope>
    <source>
        <strain evidence="6 7">DSM 44551</strain>
    </source>
</reference>
<protein>
    <submittedName>
        <fullName evidence="6">ADP-ribose pyrophosphatase YjhB (NUDIX family)</fullName>
    </submittedName>
</protein>
<dbReference type="AlphaFoldDB" id="A0A7W8VC93"/>
<feature type="domain" description="Nudix hydrolase" evidence="5">
    <location>
        <begin position="106"/>
        <end position="246"/>
    </location>
</feature>
<keyword evidence="7" id="KW-1185">Reference proteome</keyword>
<keyword evidence="3 4" id="KW-0378">Hydrolase</keyword>
<evidence type="ECO:0000313" key="6">
    <source>
        <dbReference type="EMBL" id="MBB5430720.1"/>
    </source>
</evidence>
<dbReference type="InterPro" id="IPR015797">
    <property type="entry name" value="NUDIX_hydrolase-like_dom_sf"/>
</dbReference>
<organism evidence="6 7">
    <name type="scientific">Nocardiopsis composta</name>
    <dbReference type="NCBI Taxonomy" id="157465"/>
    <lineage>
        <taxon>Bacteria</taxon>
        <taxon>Bacillati</taxon>
        <taxon>Actinomycetota</taxon>
        <taxon>Actinomycetes</taxon>
        <taxon>Streptosporangiales</taxon>
        <taxon>Nocardiopsidaceae</taxon>
        <taxon>Nocardiopsis</taxon>
    </lineage>
</organism>
<evidence type="ECO:0000256" key="4">
    <source>
        <dbReference type="RuleBase" id="RU003476"/>
    </source>
</evidence>
<dbReference type="GO" id="GO:0016787">
    <property type="term" value="F:hydrolase activity"/>
    <property type="evidence" value="ECO:0007669"/>
    <property type="project" value="UniProtKB-KW"/>
</dbReference>
<evidence type="ECO:0000256" key="1">
    <source>
        <dbReference type="ARBA" id="ARBA00001946"/>
    </source>
</evidence>
<dbReference type="Pfam" id="PF00293">
    <property type="entry name" value="NUDIX"/>
    <property type="match status" value="1"/>
</dbReference>
<dbReference type="Proteomes" id="UP000572635">
    <property type="component" value="Unassembled WGS sequence"/>
</dbReference>
<dbReference type="CDD" id="cd02883">
    <property type="entry name" value="NUDIX_Hydrolase"/>
    <property type="match status" value="1"/>
</dbReference>
<evidence type="ECO:0000256" key="2">
    <source>
        <dbReference type="ARBA" id="ARBA00005582"/>
    </source>
</evidence>
<dbReference type="SUPFAM" id="SSF55811">
    <property type="entry name" value="Nudix"/>
    <property type="match status" value="1"/>
</dbReference>
<name>A0A7W8VC93_9ACTN</name>
<dbReference type="PROSITE" id="PS00893">
    <property type="entry name" value="NUDIX_BOX"/>
    <property type="match status" value="1"/>
</dbReference>
<dbReference type="InterPro" id="IPR000086">
    <property type="entry name" value="NUDIX_hydrolase_dom"/>
</dbReference>
<dbReference type="InterPro" id="IPR020084">
    <property type="entry name" value="NUDIX_hydrolase_CS"/>
</dbReference>
<gene>
    <name evidence="6" type="ORF">HDA36_000804</name>
</gene>
<dbReference type="PRINTS" id="PR00502">
    <property type="entry name" value="NUDIXFAMILY"/>
</dbReference>
<comment type="cofactor">
    <cofactor evidence="1">
        <name>Mg(2+)</name>
        <dbReference type="ChEBI" id="CHEBI:18420"/>
    </cofactor>
</comment>